<proteinExistence type="predicted"/>
<dbReference type="EnsemblFungi" id="PTTG_26713-t43_1">
    <property type="protein sequence ID" value="PTTG_26713-t43_1-p1"/>
    <property type="gene ID" value="PTTG_26713"/>
</dbReference>
<evidence type="ECO:0000256" key="1">
    <source>
        <dbReference type="SAM" id="MobiDB-lite"/>
    </source>
</evidence>
<protein>
    <submittedName>
        <fullName evidence="2 3">Uncharacterized protein</fullName>
    </submittedName>
</protein>
<name>A0A180GR67_PUCT1</name>
<dbReference type="OrthoDB" id="422427at2759"/>
<feature type="region of interest" description="Disordered" evidence="1">
    <location>
        <begin position="1"/>
        <end position="38"/>
    </location>
</feature>
<sequence length="193" mass="21277">MPMSTRPGHPSSRHPLSQLDQPVPPSLGTETNLSSLLDRASWESNTPTLETSPTVSYSTTPSLGRQQYLGLPFQQPQKSLAANPRPQKSQQALLHIIRLILDEVQTGLGQKGKLQVPLMMMIQERAIGKYFCSFSSAQLSKASEVFGWPMNELKQRLVLSICSGHLPAKLELDNAILRAHQPTPRSCLLANIT</sequence>
<keyword evidence="4" id="KW-1185">Reference proteome</keyword>
<organism evidence="2">
    <name type="scientific">Puccinia triticina (isolate 1-1 / race 1 (BBBD))</name>
    <name type="common">Brown leaf rust fungus</name>
    <dbReference type="NCBI Taxonomy" id="630390"/>
    <lineage>
        <taxon>Eukaryota</taxon>
        <taxon>Fungi</taxon>
        <taxon>Dikarya</taxon>
        <taxon>Basidiomycota</taxon>
        <taxon>Pucciniomycotina</taxon>
        <taxon>Pucciniomycetes</taxon>
        <taxon>Pucciniales</taxon>
        <taxon>Pucciniaceae</taxon>
        <taxon>Puccinia</taxon>
    </lineage>
</organism>
<reference evidence="2" key="1">
    <citation type="submission" date="2009-11" db="EMBL/GenBank/DDBJ databases">
        <authorList>
            <consortium name="The Broad Institute Genome Sequencing Platform"/>
            <person name="Ward D."/>
            <person name="Feldgarden M."/>
            <person name="Earl A."/>
            <person name="Young S.K."/>
            <person name="Zeng Q."/>
            <person name="Koehrsen M."/>
            <person name="Alvarado L."/>
            <person name="Berlin A."/>
            <person name="Bochicchio J."/>
            <person name="Borenstein D."/>
            <person name="Chapman S.B."/>
            <person name="Chen Z."/>
            <person name="Engels R."/>
            <person name="Freedman E."/>
            <person name="Gellesch M."/>
            <person name="Goldberg J."/>
            <person name="Griggs A."/>
            <person name="Gujja S."/>
            <person name="Heilman E."/>
            <person name="Heiman D."/>
            <person name="Hepburn T."/>
            <person name="Howarth C."/>
            <person name="Jen D."/>
            <person name="Larson L."/>
            <person name="Lewis B."/>
            <person name="Mehta T."/>
            <person name="Park D."/>
            <person name="Pearson M."/>
            <person name="Roberts A."/>
            <person name="Saif S."/>
            <person name="Shea T."/>
            <person name="Shenoy N."/>
            <person name="Sisk P."/>
            <person name="Stolte C."/>
            <person name="Sykes S."/>
            <person name="Thomson T."/>
            <person name="Walk T."/>
            <person name="White J."/>
            <person name="Yandava C."/>
            <person name="Izard J."/>
            <person name="Baranova O.V."/>
            <person name="Blanton J.M."/>
            <person name="Tanner A.C."/>
            <person name="Dewhirst F.E."/>
            <person name="Haas B."/>
            <person name="Nusbaum C."/>
            <person name="Birren B."/>
        </authorList>
    </citation>
    <scope>NUCLEOTIDE SEQUENCE [LARGE SCALE GENOMIC DNA]</scope>
    <source>
        <strain evidence="2">1-1 BBBD Race 1</strain>
    </source>
</reference>
<dbReference type="VEuPathDB" id="FungiDB:PTTG_26713"/>
<gene>
    <name evidence="2" type="ORF">PTTG_26713</name>
</gene>
<evidence type="ECO:0000313" key="4">
    <source>
        <dbReference type="Proteomes" id="UP000005240"/>
    </source>
</evidence>
<dbReference type="Gene3D" id="1.25.40.570">
    <property type="match status" value="1"/>
</dbReference>
<reference evidence="3 4" key="3">
    <citation type="journal article" date="2017" name="G3 (Bethesda)">
        <title>Comparative analysis highlights variable genome content of wheat rusts and divergence of the mating loci.</title>
        <authorList>
            <person name="Cuomo C.A."/>
            <person name="Bakkeren G."/>
            <person name="Khalil H.B."/>
            <person name="Panwar V."/>
            <person name="Joly D."/>
            <person name="Linning R."/>
            <person name="Sakthikumar S."/>
            <person name="Song X."/>
            <person name="Adiconis X."/>
            <person name="Fan L."/>
            <person name="Goldberg J.M."/>
            <person name="Levin J.Z."/>
            <person name="Young S."/>
            <person name="Zeng Q."/>
            <person name="Anikster Y."/>
            <person name="Bruce M."/>
            <person name="Wang M."/>
            <person name="Yin C."/>
            <person name="McCallum B."/>
            <person name="Szabo L.J."/>
            <person name="Hulbert S."/>
            <person name="Chen X."/>
            <person name="Fellers J.P."/>
        </authorList>
    </citation>
    <scope>NUCLEOTIDE SEQUENCE</scope>
    <source>
        <strain evidence="3">isolate 1-1 / race 1 (BBBD)</strain>
        <strain evidence="4">Isolate 1-1 / race 1 (BBBD)</strain>
    </source>
</reference>
<evidence type="ECO:0000313" key="3">
    <source>
        <dbReference type="EnsemblFungi" id="PTTG_26713-t43_1-p1"/>
    </source>
</evidence>
<evidence type="ECO:0000313" key="2">
    <source>
        <dbReference type="EMBL" id="OAV95316.1"/>
    </source>
</evidence>
<reference evidence="3" key="4">
    <citation type="submission" date="2025-05" db="UniProtKB">
        <authorList>
            <consortium name="EnsemblFungi"/>
        </authorList>
    </citation>
    <scope>IDENTIFICATION</scope>
    <source>
        <strain evidence="3">isolate 1-1 / race 1 (BBBD)</strain>
    </source>
</reference>
<dbReference type="AlphaFoldDB" id="A0A180GR67"/>
<reference evidence="2" key="2">
    <citation type="submission" date="2016-05" db="EMBL/GenBank/DDBJ databases">
        <title>Comparative analysis highlights variable genome content of wheat rusts and divergence of the mating loci.</title>
        <authorList>
            <person name="Cuomo C.A."/>
            <person name="Bakkeren G."/>
            <person name="Szabo L."/>
            <person name="Khalil H."/>
            <person name="Joly D."/>
            <person name="Goldberg J."/>
            <person name="Young S."/>
            <person name="Zeng Q."/>
            <person name="Fellers J."/>
        </authorList>
    </citation>
    <scope>NUCLEOTIDE SEQUENCE [LARGE SCALE GENOMIC DNA]</scope>
    <source>
        <strain evidence="2">1-1 BBBD Race 1</strain>
    </source>
</reference>
<accession>A0A180GR67</accession>
<dbReference type="EMBL" id="ADAS02000030">
    <property type="protein sequence ID" value="OAV95316.1"/>
    <property type="molecule type" value="Genomic_DNA"/>
</dbReference>
<dbReference type="Proteomes" id="UP000005240">
    <property type="component" value="Unassembled WGS sequence"/>
</dbReference>